<comment type="caution">
    <text evidence="3">The sequence shown here is derived from an EMBL/GenBank/DDBJ whole genome shotgun (WGS) entry which is preliminary data.</text>
</comment>
<protein>
    <recommendedName>
        <fullName evidence="2">DUF7313 domain-containing protein</fullName>
    </recommendedName>
</protein>
<dbReference type="Proteomes" id="UP000053157">
    <property type="component" value="Unassembled WGS sequence"/>
</dbReference>
<dbReference type="EMBL" id="LOPV01000368">
    <property type="protein sequence ID" value="KTG22509.1"/>
    <property type="molecule type" value="Genomic_DNA"/>
</dbReference>
<organism evidence="3 4">
    <name type="scientific">Haloferax profundi</name>
    <dbReference type="NCBI Taxonomy" id="1544718"/>
    <lineage>
        <taxon>Archaea</taxon>
        <taxon>Methanobacteriati</taxon>
        <taxon>Methanobacteriota</taxon>
        <taxon>Stenosarchaea group</taxon>
        <taxon>Halobacteria</taxon>
        <taxon>Halobacteriales</taxon>
        <taxon>Haloferacaceae</taxon>
        <taxon>Haloferax</taxon>
    </lineage>
</organism>
<evidence type="ECO:0000313" key="3">
    <source>
        <dbReference type="EMBL" id="KTG22509.1"/>
    </source>
</evidence>
<evidence type="ECO:0000256" key="1">
    <source>
        <dbReference type="SAM" id="Phobius"/>
    </source>
</evidence>
<keyword evidence="1" id="KW-1133">Transmembrane helix</keyword>
<keyword evidence="4" id="KW-1185">Reference proteome</keyword>
<keyword evidence="1" id="KW-0472">Membrane</keyword>
<dbReference type="OrthoDB" id="234683at2157"/>
<feature type="transmembrane region" description="Helical" evidence="1">
    <location>
        <begin position="20"/>
        <end position="38"/>
    </location>
</feature>
<sequence>MHPLQFLVPLDQLAAVEPVIPFAILALVLANFATRFLAHRSHVKQANDGADELSRFLPHSFTSGGLVLVSFLYLLVEPHGGMVMTVLVVGMFLTDFFEFEARNVEARNDRPLDRPNGGLTASVLVLLYAAYQSLFFLVADVWNAVI</sequence>
<dbReference type="Pfam" id="PF23995">
    <property type="entry name" value="DUF7313"/>
    <property type="match status" value="1"/>
</dbReference>
<proteinExistence type="predicted"/>
<feature type="transmembrane region" description="Helical" evidence="1">
    <location>
        <begin position="82"/>
        <end position="99"/>
    </location>
</feature>
<dbReference type="AlphaFoldDB" id="A0A0W1S914"/>
<evidence type="ECO:0000259" key="2">
    <source>
        <dbReference type="Pfam" id="PF23995"/>
    </source>
</evidence>
<dbReference type="InterPro" id="IPR055737">
    <property type="entry name" value="DUF7313"/>
</dbReference>
<feature type="domain" description="DUF7313" evidence="2">
    <location>
        <begin position="3"/>
        <end position="146"/>
    </location>
</feature>
<accession>A0A0W1S914</accession>
<reference evidence="3 4" key="1">
    <citation type="submission" date="2015-12" db="EMBL/GenBank/DDBJ databases">
        <title>Haloferax profundi sp. nov. isolated from the Discovery deep brine-seawater interface in the Red Sea.</title>
        <authorList>
            <person name="Zhang G."/>
            <person name="Stingl U."/>
            <person name="Rashid M."/>
        </authorList>
    </citation>
    <scope>NUCLEOTIDE SEQUENCE [LARGE SCALE GENOMIC DNA]</scope>
    <source>
        <strain evidence="3 4">SB29</strain>
    </source>
</reference>
<feature type="transmembrane region" description="Helical" evidence="1">
    <location>
        <begin position="119"/>
        <end position="139"/>
    </location>
</feature>
<name>A0A0W1S914_9EURY</name>
<dbReference type="RefSeq" id="WP_058572789.1">
    <property type="nucleotide sequence ID" value="NZ_LOPV01000368.1"/>
</dbReference>
<keyword evidence="1" id="KW-0812">Transmembrane</keyword>
<feature type="transmembrane region" description="Helical" evidence="1">
    <location>
        <begin position="59"/>
        <end position="76"/>
    </location>
</feature>
<gene>
    <name evidence="3" type="ORF">AUR66_01755</name>
</gene>
<evidence type="ECO:0000313" key="4">
    <source>
        <dbReference type="Proteomes" id="UP000053157"/>
    </source>
</evidence>